<dbReference type="InterPro" id="IPR036637">
    <property type="entry name" value="Phosphohistidine_dom_sf"/>
</dbReference>
<accession>A0ABV9LWE4</accession>
<dbReference type="PANTHER" id="PTHR46244:SF1">
    <property type="entry name" value="PHOSPHOENOLPYRUVATE-DEPENDENT PHOSPHOTRANSFERASE SYSTEM"/>
    <property type="match status" value="1"/>
</dbReference>
<dbReference type="SUPFAM" id="SSF47831">
    <property type="entry name" value="Enzyme I of the PEP:sugar phosphotransferase system HPr-binding (sub)domain"/>
    <property type="match status" value="1"/>
</dbReference>
<dbReference type="SUPFAM" id="SSF55781">
    <property type="entry name" value="GAF domain-like"/>
    <property type="match status" value="1"/>
</dbReference>
<evidence type="ECO:0000256" key="2">
    <source>
        <dbReference type="ARBA" id="ARBA00001946"/>
    </source>
</evidence>
<keyword evidence="9 15" id="KW-0808">Transferase</keyword>
<keyword evidence="12" id="KW-0418">Kinase</keyword>
<dbReference type="GO" id="GO:0008965">
    <property type="term" value="F:phosphoenolpyruvate-protein phosphotransferase activity"/>
    <property type="evidence" value="ECO:0007669"/>
    <property type="project" value="UniProtKB-EC"/>
</dbReference>
<dbReference type="InterPro" id="IPR003018">
    <property type="entry name" value="GAF"/>
</dbReference>
<dbReference type="InterPro" id="IPR000121">
    <property type="entry name" value="PEP_util_C"/>
</dbReference>
<dbReference type="EMBL" id="JBHSGU010000005">
    <property type="protein sequence ID" value="MFC4700866.1"/>
    <property type="molecule type" value="Genomic_DNA"/>
</dbReference>
<evidence type="ECO:0000259" key="14">
    <source>
        <dbReference type="SMART" id="SM00065"/>
    </source>
</evidence>
<organism evidence="15 16">
    <name type="scientific">Glaciecola siphonariae</name>
    <dbReference type="NCBI Taxonomy" id="521012"/>
    <lineage>
        <taxon>Bacteria</taxon>
        <taxon>Pseudomonadati</taxon>
        <taxon>Pseudomonadota</taxon>
        <taxon>Gammaproteobacteria</taxon>
        <taxon>Alteromonadales</taxon>
        <taxon>Alteromonadaceae</taxon>
        <taxon>Glaciecola</taxon>
    </lineage>
</organism>
<evidence type="ECO:0000256" key="10">
    <source>
        <dbReference type="ARBA" id="ARBA00022683"/>
    </source>
</evidence>
<comment type="cofactor">
    <cofactor evidence="2">
        <name>Mg(2+)</name>
        <dbReference type="ChEBI" id="CHEBI:18420"/>
    </cofactor>
</comment>
<evidence type="ECO:0000256" key="13">
    <source>
        <dbReference type="ARBA" id="ARBA00022842"/>
    </source>
</evidence>
<dbReference type="InterPro" id="IPR008279">
    <property type="entry name" value="PEP-util_enz_mobile_dom"/>
</dbReference>
<dbReference type="InterPro" id="IPR040442">
    <property type="entry name" value="Pyrv_kinase-like_dom_sf"/>
</dbReference>
<keyword evidence="8" id="KW-0762">Sugar transport</keyword>
<dbReference type="RefSeq" id="WP_382408794.1">
    <property type="nucleotide sequence ID" value="NZ_JBHSGU010000005.1"/>
</dbReference>
<dbReference type="Pfam" id="PF00391">
    <property type="entry name" value="PEP-utilizers"/>
    <property type="match status" value="1"/>
</dbReference>
<evidence type="ECO:0000256" key="7">
    <source>
        <dbReference type="ARBA" id="ARBA00022490"/>
    </source>
</evidence>
<evidence type="ECO:0000256" key="4">
    <source>
        <dbReference type="ARBA" id="ARBA00007837"/>
    </source>
</evidence>
<dbReference type="InterPro" id="IPR036618">
    <property type="entry name" value="PtsI_HPr-bd_sf"/>
</dbReference>
<comment type="catalytic activity">
    <reaction evidence="1">
        <text>L-histidyl-[protein] + phosphoenolpyruvate = N(pros)-phospho-L-histidyl-[protein] + pyruvate</text>
        <dbReference type="Rhea" id="RHEA:23880"/>
        <dbReference type="Rhea" id="RHEA-COMP:9745"/>
        <dbReference type="Rhea" id="RHEA-COMP:9746"/>
        <dbReference type="ChEBI" id="CHEBI:15361"/>
        <dbReference type="ChEBI" id="CHEBI:29979"/>
        <dbReference type="ChEBI" id="CHEBI:58702"/>
        <dbReference type="ChEBI" id="CHEBI:64837"/>
        <dbReference type="EC" id="2.7.3.9"/>
    </reaction>
</comment>
<dbReference type="InterPro" id="IPR023151">
    <property type="entry name" value="PEP_util_CS"/>
</dbReference>
<dbReference type="Gene3D" id="3.20.20.60">
    <property type="entry name" value="Phosphoenolpyruvate-binding domains"/>
    <property type="match status" value="1"/>
</dbReference>
<dbReference type="SMART" id="SM00065">
    <property type="entry name" value="GAF"/>
    <property type="match status" value="1"/>
</dbReference>
<evidence type="ECO:0000313" key="15">
    <source>
        <dbReference type="EMBL" id="MFC4700866.1"/>
    </source>
</evidence>
<comment type="caution">
    <text evidence="15">The sequence shown here is derived from an EMBL/GenBank/DDBJ whole genome shotgun (WGS) entry which is preliminary data.</text>
</comment>
<dbReference type="InterPro" id="IPR015813">
    <property type="entry name" value="Pyrv/PenolPyrv_kinase-like_dom"/>
</dbReference>
<dbReference type="Gene3D" id="3.50.30.10">
    <property type="entry name" value="Phosphohistidine domain"/>
    <property type="match status" value="1"/>
</dbReference>
<evidence type="ECO:0000313" key="16">
    <source>
        <dbReference type="Proteomes" id="UP001595897"/>
    </source>
</evidence>
<dbReference type="Gene3D" id="3.30.450.40">
    <property type="match status" value="1"/>
</dbReference>
<evidence type="ECO:0000256" key="8">
    <source>
        <dbReference type="ARBA" id="ARBA00022597"/>
    </source>
</evidence>
<dbReference type="InterPro" id="IPR008731">
    <property type="entry name" value="PTS_EIN"/>
</dbReference>
<dbReference type="EC" id="2.7.3.9" evidence="5"/>
<sequence>MLTSLKQIIQEVSQIPGLDAALARLVSMVKQTMQVDSCSIYLTNYAKQHLILTATDGLDATAIGKVKIGFYEGLIGLVGDREEPLNIEDAPSHPRFKHYPEVNEDSYHAFIGTPIIYQRKVLGVITMQQRQARRFSEDEEAFLVTLAAQIALEIVNAEMRGDTPSTQLDTTFNQRTVNGIPGSPGLAMGIGYAVNFKHELAQLIPRKNTDIQGQITKYRDAVQITRAQVAQLSADLSDKLPDDVRAIFQLYEQLLDANSLGREVEKEIHQGWDASSSLKFVVERYAARFENMEDPYMRERAVDIVDLSNRILNNILQQDGDLASQVPSGQACILVAQEVSAPMLAEFPRERLAGIISIKGSNNSHAAILARAMGVPAVMGLQRVSISLLKAKELFIDGYSGEVVLNLDTALKAHYQQLIEEEEGLYRKIREEGDRASLTQDGKKMSLLVNAGLTANVEMEQFKQGDGIGLYRTEIPFMMRERFPSEREQCELYKSVLSQHPSKEITMRTLDVGGDKPLSYFPINEENPFLGWRGIRLTLDHPDIFLVQVRAMLRASIGLSNLHILLPMITSVNEVDEAKRLIKQAFLEVKEEASSENQMLSKPAVGIMLEVPAVMFQLDQLAQRVDFFSVGTNDLTQYLLAVDRNNTRVSSLYSSYHPSVLGALCQIQQSAAANKVPVTVCGELAGEPLGAVILMAMGYRKLSMNAHSLRKINWVIRNTKITEIEPLLPEILSQQSPEQVQGLLNKYLDSKGLGGLIRAGAR</sequence>
<keyword evidence="13" id="KW-0460">Magnesium</keyword>
<gene>
    <name evidence="15" type="primary">ptsP</name>
    <name evidence="15" type="ORF">ACFO4O_11900</name>
</gene>
<dbReference type="Pfam" id="PF01590">
    <property type="entry name" value="GAF"/>
    <property type="match status" value="1"/>
</dbReference>
<evidence type="ECO:0000256" key="6">
    <source>
        <dbReference type="ARBA" id="ARBA00022448"/>
    </source>
</evidence>
<proteinExistence type="inferred from homology"/>
<dbReference type="Pfam" id="PF02896">
    <property type="entry name" value="PEP-utilizers_C"/>
    <property type="match status" value="1"/>
</dbReference>
<evidence type="ECO:0000256" key="11">
    <source>
        <dbReference type="ARBA" id="ARBA00022723"/>
    </source>
</evidence>
<dbReference type="SUPFAM" id="SSF52009">
    <property type="entry name" value="Phosphohistidine domain"/>
    <property type="match status" value="1"/>
</dbReference>
<feature type="domain" description="GAF" evidence="14">
    <location>
        <begin position="17"/>
        <end position="164"/>
    </location>
</feature>
<keyword evidence="7" id="KW-0963">Cytoplasm</keyword>
<dbReference type="NCBIfam" id="TIGR01417">
    <property type="entry name" value="PTS_I_fam"/>
    <property type="match status" value="1"/>
</dbReference>
<keyword evidence="16" id="KW-1185">Reference proteome</keyword>
<dbReference type="PANTHER" id="PTHR46244">
    <property type="entry name" value="PHOSPHOENOLPYRUVATE-PROTEIN PHOSPHOTRANSFERASE"/>
    <property type="match status" value="1"/>
</dbReference>
<keyword evidence="10" id="KW-0598">Phosphotransferase system</keyword>
<evidence type="ECO:0000256" key="5">
    <source>
        <dbReference type="ARBA" id="ARBA00012232"/>
    </source>
</evidence>
<comment type="similarity">
    <text evidence="4">Belongs to the PEP-utilizing enzyme family.</text>
</comment>
<dbReference type="PROSITE" id="PS00742">
    <property type="entry name" value="PEP_ENZYMES_2"/>
    <property type="match status" value="1"/>
</dbReference>
<comment type="subcellular location">
    <subcellularLocation>
        <location evidence="3">Cytoplasm</location>
    </subcellularLocation>
</comment>
<dbReference type="Pfam" id="PF05524">
    <property type="entry name" value="PEP-utilisers_N"/>
    <property type="match status" value="1"/>
</dbReference>
<dbReference type="InterPro" id="IPR029016">
    <property type="entry name" value="GAF-like_dom_sf"/>
</dbReference>
<name>A0ABV9LWE4_9ALTE</name>
<reference evidence="16" key="1">
    <citation type="journal article" date="2019" name="Int. J. Syst. Evol. Microbiol.">
        <title>The Global Catalogue of Microorganisms (GCM) 10K type strain sequencing project: providing services to taxonomists for standard genome sequencing and annotation.</title>
        <authorList>
            <consortium name="The Broad Institute Genomics Platform"/>
            <consortium name="The Broad Institute Genome Sequencing Center for Infectious Disease"/>
            <person name="Wu L."/>
            <person name="Ma J."/>
        </authorList>
    </citation>
    <scope>NUCLEOTIDE SEQUENCE [LARGE SCALE GENOMIC DNA]</scope>
    <source>
        <strain evidence="16">KACC 12507</strain>
    </source>
</reference>
<keyword evidence="6" id="KW-0813">Transport</keyword>
<protein>
    <recommendedName>
        <fullName evidence="5">phosphoenolpyruvate--protein phosphotransferase</fullName>
        <ecNumber evidence="5">2.7.3.9</ecNumber>
    </recommendedName>
</protein>
<evidence type="ECO:0000256" key="12">
    <source>
        <dbReference type="ARBA" id="ARBA00022777"/>
    </source>
</evidence>
<evidence type="ECO:0000256" key="3">
    <source>
        <dbReference type="ARBA" id="ARBA00004496"/>
    </source>
</evidence>
<dbReference type="SUPFAM" id="SSF51621">
    <property type="entry name" value="Phosphoenolpyruvate/pyruvate domain"/>
    <property type="match status" value="1"/>
</dbReference>
<dbReference type="Gene3D" id="1.10.274.10">
    <property type="entry name" value="PtsI, HPr-binding domain"/>
    <property type="match status" value="1"/>
</dbReference>
<dbReference type="InterPro" id="IPR050499">
    <property type="entry name" value="PEP-utilizing_PTS_enzyme"/>
</dbReference>
<dbReference type="NCBIfam" id="NF008283">
    <property type="entry name" value="PRK11061.1"/>
    <property type="match status" value="1"/>
</dbReference>
<evidence type="ECO:0000256" key="9">
    <source>
        <dbReference type="ARBA" id="ARBA00022679"/>
    </source>
</evidence>
<dbReference type="PRINTS" id="PR01736">
    <property type="entry name" value="PHPHTRNFRASE"/>
</dbReference>
<dbReference type="Proteomes" id="UP001595897">
    <property type="component" value="Unassembled WGS sequence"/>
</dbReference>
<dbReference type="InterPro" id="IPR006318">
    <property type="entry name" value="PTS_EI-like"/>
</dbReference>
<evidence type="ECO:0000256" key="1">
    <source>
        <dbReference type="ARBA" id="ARBA00000683"/>
    </source>
</evidence>
<keyword evidence="11" id="KW-0479">Metal-binding</keyword>